<evidence type="ECO:0000256" key="1">
    <source>
        <dbReference type="SAM" id="Coils"/>
    </source>
</evidence>
<reference evidence="2" key="2">
    <citation type="journal article" date="2016" name="G3 (Bethesda)">
        <title>Genome Evolution in Three Species of Cactophilic Drosophila.</title>
        <authorList>
            <person name="Sanchez-Flores A."/>
            <person name="Penazola F."/>
            <person name="Carpinteyro-Ponce J."/>
            <person name="Nazario-Yepiz N."/>
            <person name="Abreu-Goodger C."/>
            <person name="Machado C.A."/>
            <person name="Markow T.A."/>
        </authorList>
    </citation>
    <scope>NUCLEOTIDE SEQUENCE [LARGE SCALE GENOMIC DNA]</scope>
</reference>
<reference evidence="3" key="3">
    <citation type="submission" date="2025-08" db="UniProtKB">
        <authorList>
            <consortium name="RefSeq"/>
        </authorList>
    </citation>
    <scope>IDENTIFICATION</scope>
    <source>
        <tissue evidence="3">Whole organism</tissue>
    </source>
</reference>
<dbReference type="GeneID" id="108613948"/>
<proteinExistence type="predicted"/>
<reference evidence="2" key="1">
    <citation type="journal article" date="1997" name="Nucleic Acids Res.">
        <title>tRNAscan-SE: a program for improved detection of transfer RNA genes in genomic sequence.</title>
        <authorList>
            <person name="Lowe T.M."/>
            <person name="Eddy S.R."/>
        </authorList>
    </citation>
    <scope>NUCLEOTIDE SEQUENCE [LARGE SCALE GENOMIC DNA]</scope>
</reference>
<dbReference type="RefSeq" id="XP_017863251.1">
    <property type="nucleotide sequence ID" value="XM_018007762.1"/>
</dbReference>
<protein>
    <submittedName>
        <fullName evidence="3">Uncharacterized protein LOC108613948 isoform X1</fullName>
    </submittedName>
</protein>
<feature type="coiled-coil region" evidence="1">
    <location>
        <begin position="80"/>
        <end position="107"/>
    </location>
</feature>
<keyword evidence="1" id="KW-0175">Coiled coil</keyword>
<name>A0ABM1P7R5_DROAR</name>
<sequence>MDYIKLQDQVKALKNLGEHLENKLKLVSFEVSDLQNDVLTLVDKCVDIQVDGNLNDLNLNYLREFYYTKKREQIETKLTVTQQRAEIKKLQHEIDEMGKDIAGLEKFTTSVDKRMTPAAVQQQINEVEAKSKALVDRQKGLKVPEDFNIEAVIEKIEMLERKK</sequence>
<dbReference type="Proteomes" id="UP000694904">
    <property type="component" value="Chromosome 4"/>
</dbReference>
<evidence type="ECO:0000313" key="3">
    <source>
        <dbReference type="RefSeq" id="XP_017863251.1"/>
    </source>
</evidence>
<accession>A0ABM1P7R5</accession>
<keyword evidence="2" id="KW-1185">Reference proteome</keyword>
<gene>
    <name evidence="3" type="primary">LOC108613948</name>
</gene>
<evidence type="ECO:0000313" key="2">
    <source>
        <dbReference type="Proteomes" id="UP000694904"/>
    </source>
</evidence>
<organism evidence="2 3">
    <name type="scientific">Drosophila arizonae</name>
    <name type="common">Fruit fly</name>
    <dbReference type="NCBI Taxonomy" id="7263"/>
    <lineage>
        <taxon>Eukaryota</taxon>
        <taxon>Metazoa</taxon>
        <taxon>Ecdysozoa</taxon>
        <taxon>Arthropoda</taxon>
        <taxon>Hexapoda</taxon>
        <taxon>Insecta</taxon>
        <taxon>Pterygota</taxon>
        <taxon>Neoptera</taxon>
        <taxon>Endopterygota</taxon>
        <taxon>Diptera</taxon>
        <taxon>Brachycera</taxon>
        <taxon>Muscomorpha</taxon>
        <taxon>Ephydroidea</taxon>
        <taxon>Drosophilidae</taxon>
        <taxon>Drosophila</taxon>
    </lineage>
</organism>